<comment type="caution">
    <text evidence="2">The sequence shown here is derived from an EMBL/GenBank/DDBJ whole genome shotgun (WGS) entry which is preliminary data.</text>
</comment>
<organism evidence="2 3">
    <name type="scientific">Nitzschia inconspicua</name>
    <dbReference type="NCBI Taxonomy" id="303405"/>
    <lineage>
        <taxon>Eukaryota</taxon>
        <taxon>Sar</taxon>
        <taxon>Stramenopiles</taxon>
        <taxon>Ochrophyta</taxon>
        <taxon>Bacillariophyta</taxon>
        <taxon>Bacillariophyceae</taxon>
        <taxon>Bacillariophycidae</taxon>
        <taxon>Bacillariales</taxon>
        <taxon>Bacillariaceae</taxon>
        <taxon>Nitzschia</taxon>
    </lineage>
</organism>
<evidence type="ECO:0000313" key="2">
    <source>
        <dbReference type="EMBL" id="KAG7347310.1"/>
    </source>
</evidence>
<dbReference type="AlphaFoldDB" id="A0A9K3KQH4"/>
<reference evidence="2" key="2">
    <citation type="submission" date="2021-04" db="EMBL/GenBank/DDBJ databases">
        <authorList>
            <person name="Podell S."/>
        </authorList>
    </citation>
    <scope>NUCLEOTIDE SEQUENCE</scope>
    <source>
        <strain evidence="2">Hildebrandi</strain>
    </source>
</reference>
<sequence>MYELSFGGGLSSAIYASPSPASEESPHSSPTEEPGPMRDPFLDYEDDCFEEEFSSLGVVFKTVEDVLVAINEY</sequence>
<dbReference type="EMBL" id="JAGRRH010000020">
    <property type="protein sequence ID" value="KAG7347310.1"/>
    <property type="molecule type" value="Genomic_DNA"/>
</dbReference>
<dbReference type="Proteomes" id="UP000693970">
    <property type="component" value="Unassembled WGS sequence"/>
</dbReference>
<feature type="compositionally biased region" description="Low complexity" evidence="1">
    <location>
        <begin position="15"/>
        <end position="34"/>
    </location>
</feature>
<proteinExistence type="predicted"/>
<feature type="region of interest" description="Disordered" evidence="1">
    <location>
        <begin position="15"/>
        <end position="43"/>
    </location>
</feature>
<reference evidence="2" key="1">
    <citation type="journal article" date="2021" name="Sci. Rep.">
        <title>Diploid genomic architecture of Nitzschia inconspicua, an elite biomass production diatom.</title>
        <authorList>
            <person name="Oliver A."/>
            <person name="Podell S."/>
            <person name="Pinowska A."/>
            <person name="Traller J.C."/>
            <person name="Smith S.R."/>
            <person name="McClure R."/>
            <person name="Beliaev A."/>
            <person name="Bohutskyi P."/>
            <person name="Hill E.A."/>
            <person name="Rabines A."/>
            <person name="Zheng H."/>
            <person name="Allen L.Z."/>
            <person name="Kuo A."/>
            <person name="Grigoriev I.V."/>
            <person name="Allen A.E."/>
            <person name="Hazlebeck D."/>
            <person name="Allen E.E."/>
        </authorList>
    </citation>
    <scope>NUCLEOTIDE SEQUENCE</scope>
    <source>
        <strain evidence="2">Hildebrandi</strain>
    </source>
</reference>
<evidence type="ECO:0000256" key="1">
    <source>
        <dbReference type="SAM" id="MobiDB-lite"/>
    </source>
</evidence>
<gene>
    <name evidence="2" type="ORF">IV203_016015</name>
</gene>
<protein>
    <submittedName>
        <fullName evidence="2">Uncharacterized protein</fullName>
    </submittedName>
</protein>
<accession>A0A9K3KQH4</accession>
<name>A0A9K3KQH4_9STRA</name>
<keyword evidence="3" id="KW-1185">Reference proteome</keyword>
<evidence type="ECO:0000313" key="3">
    <source>
        <dbReference type="Proteomes" id="UP000693970"/>
    </source>
</evidence>